<reference evidence="1 2" key="1">
    <citation type="submission" date="2016-10" db="EMBL/GenBank/DDBJ databases">
        <authorList>
            <person name="de Groot N.N."/>
        </authorList>
    </citation>
    <scope>NUCLEOTIDE SEQUENCE [LARGE SCALE GENOMIC DNA]</scope>
    <source>
        <strain evidence="1 2">DSM 43941</strain>
    </source>
</reference>
<evidence type="ECO:0000313" key="1">
    <source>
        <dbReference type="EMBL" id="SDS15326.1"/>
    </source>
</evidence>
<dbReference type="AlphaFoldDB" id="A0A1H1PW51"/>
<proteinExistence type="predicted"/>
<accession>A0A1H1PW51</accession>
<name>A0A1H1PW51_9ACTN</name>
<organism evidence="1 2">
    <name type="scientific">Actinoplanes derwentensis</name>
    <dbReference type="NCBI Taxonomy" id="113562"/>
    <lineage>
        <taxon>Bacteria</taxon>
        <taxon>Bacillati</taxon>
        <taxon>Actinomycetota</taxon>
        <taxon>Actinomycetes</taxon>
        <taxon>Micromonosporales</taxon>
        <taxon>Micromonosporaceae</taxon>
        <taxon>Actinoplanes</taxon>
    </lineage>
</organism>
<dbReference type="Proteomes" id="UP000198688">
    <property type="component" value="Chromosome I"/>
</dbReference>
<dbReference type="EMBL" id="LT629758">
    <property type="protein sequence ID" value="SDS15326.1"/>
    <property type="molecule type" value="Genomic_DNA"/>
</dbReference>
<sequence>MPALRPLEYPAPFRRAVRTRVREPALGEG</sequence>
<keyword evidence="2" id="KW-1185">Reference proteome</keyword>
<gene>
    <name evidence="1" type="ORF">SAMN04489716_0131</name>
</gene>
<protein>
    <submittedName>
        <fullName evidence="1">Uncharacterized protein</fullName>
    </submittedName>
</protein>
<evidence type="ECO:0000313" key="2">
    <source>
        <dbReference type="Proteomes" id="UP000198688"/>
    </source>
</evidence>